<dbReference type="EMBL" id="CP001124">
    <property type="protein sequence ID" value="ACH38495.1"/>
    <property type="molecule type" value="Genomic_DNA"/>
</dbReference>
<dbReference type="InterPro" id="IPR012903">
    <property type="entry name" value="Nif11"/>
</dbReference>
<evidence type="ECO:0000256" key="1">
    <source>
        <dbReference type="SAM" id="SignalP"/>
    </source>
</evidence>
<organism evidence="3 4">
    <name type="scientific">Citrifermentans bemidjiense (strain ATCC BAA-1014 / DSM 16622 / JCM 12645 / Bem)</name>
    <name type="common">Geobacter bemidjiensis</name>
    <dbReference type="NCBI Taxonomy" id="404380"/>
    <lineage>
        <taxon>Bacteria</taxon>
        <taxon>Pseudomonadati</taxon>
        <taxon>Thermodesulfobacteriota</taxon>
        <taxon>Desulfuromonadia</taxon>
        <taxon>Geobacterales</taxon>
        <taxon>Geobacteraceae</taxon>
        <taxon>Citrifermentans</taxon>
    </lineage>
</organism>
<reference evidence="3 4" key="2">
    <citation type="journal article" date="2010" name="BMC Genomics">
        <title>The genome of Geobacter bemidjiensis, exemplar for the subsurface clade of Geobacter species that predominate in Fe(III)-reducing subsurface environments.</title>
        <authorList>
            <person name="Aklujkar M."/>
            <person name="Young N.D."/>
            <person name="Holmes D."/>
            <person name="Chavan M."/>
            <person name="Risso C."/>
            <person name="Kiss H.E."/>
            <person name="Han C.S."/>
            <person name="Land M.L."/>
            <person name="Lovley D.R."/>
        </authorList>
    </citation>
    <scope>NUCLEOTIDE SEQUENCE [LARGE SCALE GENOMIC DNA]</scope>
    <source>
        <strain evidence="4">ATCC BAA-1014 / DSM 16622 / JCM 12645 / Bem</strain>
    </source>
</reference>
<gene>
    <name evidence="3" type="ordered locus">Gbem_1477</name>
</gene>
<feature type="domain" description="Nif11" evidence="2">
    <location>
        <begin position="304"/>
        <end position="344"/>
    </location>
</feature>
<accession>B5E7V9</accession>
<evidence type="ECO:0000259" key="2">
    <source>
        <dbReference type="Pfam" id="PF07862"/>
    </source>
</evidence>
<dbReference type="HOGENOM" id="CLU_416059_0_0_7"/>
<dbReference type="Pfam" id="PF07862">
    <property type="entry name" value="Nif11"/>
    <property type="match status" value="1"/>
</dbReference>
<protein>
    <recommendedName>
        <fullName evidence="2">Nif11 domain-containing protein</fullName>
    </recommendedName>
</protein>
<dbReference type="eggNOG" id="ENOG50332EZ">
    <property type="taxonomic scope" value="Bacteria"/>
</dbReference>
<proteinExistence type="predicted"/>
<dbReference type="KEGG" id="gbm:Gbem_1477"/>
<reference evidence="3 4" key="1">
    <citation type="submission" date="2008-07" db="EMBL/GenBank/DDBJ databases">
        <title>Complete sequence of Geobacter bemidjiensis BEM.</title>
        <authorList>
            <consortium name="US DOE Joint Genome Institute"/>
            <person name="Lucas S."/>
            <person name="Copeland A."/>
            <person name="Lapidus A."/>
            <person name="Glavina del Rio T."/>
            <person name="Dalin E."/>
            <person name="Tice H."/>
            <person name="Bruce D."/>
            <person name="Goodwin L."/>
            <person name="Pitluck S."/>
            <person name="Kiss H."/>
            <person name="Brettin T."/>
            <person name="Detter J.C."/>
            <person name="Han C."/>
            <person name="Kuske C.R."/>
            <person name="Schmutz J."/>
            <person name="Larimer F."/>
            <person name="Land M."/>
            <person name="Hauser L."/>
            <person name="Kyrpides N."/>
            <person name="Lykidis A."/>
            <person name="Lovley D."/>
            <person name="Richardson P."/>
        </authorList>
    </citation>
    <scope>NUCLEOTIDE SEQUENCE [LARGE SCALE GENOMIC DNA]</scope>
    <source>
        <strain evidence="4">ATCC BAA-1014 / DSM 16622 / JCM 12645 / Bem</strain>
    </source>
</reference>
<feature type="signal peptide" evidence="1">
    <location>
        <begin position="1"/>
        <end position="23"/>
    </location>
</feature>
<evidence type="ECO:0000313" key="4">
    <source>
        <dbReference type="Proteomes" id="UP000008825"/>
    </source>
</evidence>
<keyword evidence="1" id="KW-0732">Signal</keyword>
<sequence>MEDEMRKKISMLCVILVAFVANAAYSAEGDRCSPQIANNAAAASVCGPVCEKYGLVFAGNWSNDPHHPPVKACIDKGEGEAVCGCAATNDVEISPTVQTVDTATQLQIPIGMKKTCLQGPDSLYASQTCPVVNANGLDFWALSYVDNRVGMAIVAYDSAGKVVGLIEKTGARYIWDIAVDATKETISFRGQANKVVSLKWSDLFIPQMAKGNTTANYVIWPTSTSGQASWTNGVQNYGTAAPFGSGANQLLDPYIEHSAGKQLCADKKQPWSVYTYATIGSPYSTVTCILPPVPGQPTYNPAMNALLDAAVNDHSLMAALASAVSDAQLIAAAASKGYKITEADIAQSRGPVASSSSTVKRSLSAGSASCGGSGQEPCSQCTQETCVYWPFNFCCIKEYCECVQSSYSCNAGLSINPSGICTAPRTCLPNQICKDFVVFLEYNDNGTKDNRVCEQWLSYPNCAKGIPNAALSAYEIVFNKGKAYYKSTNTLVNTWTGSPSRETLYVIDARDNKIYLVNVDGRYIQVRGSANCIGQTIPEGDSTAACAKPRLTTHAGILMGSIAGLPSPNSEPGSTVQQTIKVIGAGTIQVINGDIQWITNDSGHFKPSQDNLKNSIAAFKAAGFPNFPPLGDCTYSFQPVAGKDGVYRQNAVDVSHCEL</sequence>
<keyword evidence="4" id="KW-1185">Reference proteome</keyword>
<dbReference type="AlphaFoldDB" id="B5E7V9"/>
<name>B5E7V9_CITBB</name>
<dbReference type="Proteomes" id="UP000008825">
    <property type="component" value="Chromosome"/>
</dbReference>
<evidence type="ECO:0000313" key="3">
    <source>
        <dbReference type="EMBL" id="ACH38495.1"/>
    </source>
</evidence>
<feature type="chain" id="PRO_5002832234" description="Nif11 domain-containing protein" evidence="1">
    <location>
        <begin position="24"/>
        <end position="659"/>
    </location>
</feature>